<protein>
    <submittedName>
        <fullName evidence="3">Uncharacterized protein</fullName>
    </submittedName>
</protein>
<dbReference type="AlphaFoldDB" id="A0A5J5LZL8"/>
<evidence type="ECO:0000313" key="3">
    <source>
        <dbReference type="EMBL" id="KAB0243182.1"/>
    </source>
</evidence>
<organism evidence="3 4">
    <name type="scientific">Microcystis aeruginosa EAWAG127a</name>
    <dbReference type="NCBI Taxonomy" id="2529855"/>
    <lineage>
        <taxon>Bacteria</taxon>
        <taxon>Bacillati</taxon>
        <taxon>Cyanobacteriota</taxon>
        <taxon>Cyanophyceae</taxon>
        <taxon>Oscillatoriophycideae</taxon>
        <taxon>Chroococcales</taxon>
        <taxon>Microcystaceae</taxon>
        <taxon>Microcystis</taxon>
    </lineage>
</organism>
<dbReference type="Proteomes" id="UP000325636">
    <property type="component" value="Unassembled WGS sequence"/>
</dbReference>
<proteinExistence type="predicted"/>
<comment type="caution">
    <text evidence="3">The sequence shown here is derived from an EMBL/GenBank/DDBJ whole genome shotgun (WGS) entry which is preliminary data.</text>
</comment>
<reference evidence="4" key="1">
    <citation type="submission" date="2019-04" db="EMBL/GenBank/DDBJ databases">
        <title>Microviridin 1777: A Toxic Chymotrypsin Inhibitor Discovered by a Metabologenomic Approach.</title>
        <authorList>
            <person name="Sieber S."/>
            <person name="Grendelmeier S.M."/>
            <person name="Harris L.A."/>
            <person name="Mitchell D.A."/>
            <person name="Gademann K."/>
        </authorList>
    </citation>
    <scope>NUCLEOTIDE SEQUENCE [LARGE SCALE GENOMIC DNA]</scope>
    <source>
        <strain evidence="4">EAWAG127a</strain>
    </source>
</reference>
<sequence>MKEKVKKFSKQIPTHEDGQFCKESDTDEMIREIDKQIMQVDKKELKTYLSKGADINGHI</sequence>
<evidence type="ECO:0000256" key="1">
    <source>
        <dbReference type="SAM" id="MobiDB-lite"/>
    </source>
</evidence>
<gene>
    <name evidence="2" type="ORF">EZJ55_01050</name>
    <name evidence="3" type="ORF">EZJ55_24155</name>
</gene>
<dbReference type="EMBL" id="SRLN01000012">
    <property type="protein sequence ID" value="KAB0243182.1"/>
    <property type="molecule type" value="Genomic_DNA"/>
</dbReference>
<name>A0A5J5LZL8_MICAE</name>
<evidence type="ECO:0000313" key="4">
    <source>
        <dbReference type="Proteomes" id="UP000325636"/>
    </source>
</evidence>
<evidence type="ECO:0000313" key="2">
    <source>
        <dbReference type="EMBL" id="KAB0239412.1"/>
    </source>
</evidence>
<reference evidence="3" key="2">
    <citation type="journal article" date="2020" name="J. Nat. Prod.">
        <title>Microviridin 1777: A Toxic Chymotrypsin Inhibitor Discovered by a Metabologenomic Approach.</title>
        <authorList>
            <person name="Sieber S."/>
            <person name="Grendelmeier S.M."/>
            <person name="Harris L.A."/>
            <person name="Mitchell D.A."/>
            <person name="Gademann K."/>
        </authorList>
    </citation>
    <scope>NUCLEOTIDE SEQUENCE</scope>
    <source>
        <strain evidence="3">EAWAG127a</strain>
    </source>
</reference>
<feature type="region of interest" description="Disordered" evidence="1">
    <location>
        <begin position="1"/>
        <end position="20"/>
    </location>
</feature>
<dbReference type="EMBL" id="SRLN01000012">
    <property type="protein sequence ID" value="KAB0239412.1"/>
    <property type="molecule type" value="Genomic_DNA"/>
</dbReference>
<dbReference type="RefSeq" id="WP_150975089.1">
    <property type="nucleotide sequence ID" value="NZ_SRLN01000012.1"/>
</dbReference>
<accession>A0A5J5LZL8</accession>